<evidence type="ECO:0000256" key="1">
    <source>
        <dbReference type="ARBA" id="ARBA00010618"/>
    </source>
</evidence>
<dbReference type="Gene3D" id="2.30.30.30">
    <property type="match status" value="1"/>
</dbReference>
<dbReference type="InterPro" id="IPR005824">
    <property type="entry name" value="KOW"/>
</dbReference>
<dbReference type="PROSITE" id="PS01108">
    <property type="entry name" value="RIBOSOMAL_L24"/>
    <property type="match status" value="1"/>
</dbReference>
<evidence type="ECO:0000256" key="6">
    <source>
        <dbReference type="RuleBase" id="RU003477"/>
    </source>
</evidence>
<evidence type="ECO:0000256" key="5">
    <source>
        <dbReference type="HAMAP-Rule" id="MF_01326"/>
    </source>
</evidence>
<comment type="function">
    <text evidence="5">One of the proteins that surrounds the polypeptide exit tunnel on the outside of the subunit.</text>
</comment>
<comment type="subunit">
    <text evidence="5">Part of the 50S ribosomal subunit.</text>
</comment>
<dbReference type="GO" id="GO:0006412">
    <property type="term" value="P:translation"/>
    <property type="evidence" value="ECO:0007669"/>
    <property type="project" value="UniProtKB-UniRule"/>
</dbReference>
<dbReference type="SUPFAM" id="SSF50104">
    <property type="entry name" value="Translation proteins SH3-like domain"/>
    <property type="match status" value="1"/>
</dbReference>
<comment type="function">
    <text evidence="5">One of two assembly initiator proteins, it binds directly to the 5'-end of the 23S rRNA, where it nucleates assembly of the 50S subunit.</text>
</comment>
<sequence>MNLRKNDLVEIISGEERGRRGKILEIQRDRRTGRYRAVVESLNMAKKHRRASGPGKPGGIIDLPCPIDVSNMVLLCPKCGKKAKLRREKHGESRTRVCRQCEEIIDA</sequence>
<evidence type="ECO:0000256" key="3">
    <source>
        <dbReference type="ARBA" id="ARBA00023274"/>
    </source>
</evidence>
<dbReference type="InterPro" id="IPR003256">
    <property type="entry name" value="Ribosomal_uL24"/>
</dbReference>
<dbReference type="Pfam" id="PF17136">
    <property type="entry name" value="ribosomal_L24"/>
    <property type="match status" value="1"/>
</dbReference>
<dbReference type="InterPro" id="IPR014722">
    <property type="entry name" value="Rib_uL2_dom2"/>
</dbReference>
<organism evidence="8">
    <name type="scientific">candidate division WOR-3 bacterium</name>
    <dbReference type="NCBI Taxonomy" id="2052148"/>
    <lineage>
        <taxon>Bacteria</taxon>
        <taxon>Bacteria division WOR-3</taxon>
    </lineage>
</organism>
<dbReference type="Proteomes" id="UP000885672">
    <property type="component" value="Unassembled WGS sequence"/>
</dbReference>
<reference evidence="8" key="1">
    <citation type="journal article" date="2020" name="mSystems">
        <title>Genome- and Community-Level Interaction Insights into Carbon Utilization and Element Cycling Functions of Hydrothermarchaeota in Hydrothermal Sediment.</title>
        <authorList>
            <person name="Zhou Z."/>
            <person name="Liu Y."/>
            <person name="Xu W."/>
            <person name="Pan J."/>
            <person name="Luo Z.H."/>
            <person name="Li M."/>
        </authorList>
    </citation>
    <scope>NUCLEOTIDE SEQUENCE [LARGE SCALE GENOMIC DNA]</scope>
    <source>
        <strain evidence="8">SpSt-1182</strain>
    </source>
</reference>
<accession>A0A7V0T6N7</accession>
<evidence type="ECO:0000256" key="2">
    <source>
        <dbReference type="ARBA" id="ARBA00022980"/>
    </source>
</evidence>
<keyword evidence="2 5" id="KW-0689">Ribosomal protein</keyword>
<dbReference type="GO" id="GO:0003735">
    <property type="term" value="F:structural constituent of ribosome"/>
    <property type="evidence" value="ECO:0007669"/>
    <property type="project" value="InterPro"/>
</dbReference>
<dbReference type="SMART" id="SM00739">
    <property type="entry name" value="KOW"/>
    <property type="match status" value="1"/>
</dbReference>
<evidence type="ECO:0000259" key="7">
    <source>
        <dbReference type="SMART" id="SM00739"/>
    </source>
</evidence>
<keyword evidence="3 5" id="KW-0687">Ribonucleoprotein</keyword>
<dbReference type="Pfam" id="PF00467">
    <property type="entry name" value="KOW"/>
    <property type="match status" value="1"/>
</dbReference>
<dbReference type="GO" id="GO:1990904">
    <property type="term" value="C:ribonucleoprotein complex"/>
    <property type="evidence" value="ECO:0007669"/>
    <property type="project" value="UniProtKB-KW"/>
</dbReference>
<dbReference type="InterPro" id="IPR008991">
    <property type="entry name" value="Translation_prot_SH3-like_sf"/>
</dbReference>
<feature type="domain" description="KOW" evidence="7">
    <location>
        <begin position="2"/>
        <end position="29"/>
    </location>
</feature>
<dbReference type="InterPro" id="IPR057264">
    <property type="entry name" value="Ribosomal_uL24_C"/>
</dbReference>
<gene>
    <name evidence="5 8" type="primary">rplX</name>
    <name evidence="8" type="ORF">ENN51_07860</name>
</gene>
<dbReference type="CDD" id="cd06089">
    <property type="entry name" value="KOW_RPL26"/>
    <property type="match status" value="1"/>
</dbReference>
<proteinExistence type="inferred from homology"/>
<dbReference type="HAMAP" id="MF_01326_B">
    <property type="entry name" value="Ribosomal_uL24_B"/>
    <property type="match status" value="1"/>
</dbReference>
<comment type="caution">
    <text evidence="8">The sequence shown here is derived from an EMBL/GenBank/DDBJ whole genome shotgun (WGS) entry which is preliminary data.</text>
</comment>
<comment type="similarity">
    <text evidence="1 5 6">Belongs to the universal ribosomal protein uL24 family.</text>
</comment>
<dbReference type="InterPro" id="IPR041988">
    <property type="entry name" value="Ribosomal_uL24_KOW"/>
</dbReference>
<keyword evidence="5" id="KW-0699">rRNA-binding</keyword>
<protein>
    <recommendedName>
        <fullName evidence="4 5">Large ribosomal subunit protein uL24</fullName>
    </recommendedName>
</protein>
<dbReference type="GO" id="GO:0005840">
    <property type="term" value="C:ribosome"/>
    <property type="evidence" value="ECO:0007669"/>
    <property type="project" value="UniProtKB-KW"/>
</dbReference>
<keyword evidence="5" id="KW-0694">RNA-binding</keyword>
<evidence type="ECO:0000313" key="8">
    <source>
        <dbReference type="EMBL" id="HDR00180.1"/>
    </source>
</evidence>
<dbReference type="GO" id="GO:0019843">
    <property type="term" value="F:rRNA binding"/>
    <property type="evidence" value="ECO:0007669"/>
    <property type="project" value="UniProtKB-UniRule"/>
</dbReference>
<dbReference type="PANTHER" id="PTHR12903">
    <property type="entry name" value="MITOCHONDRIAL RIBOSOMAL PROTEIN L24"/>
    <property type="match status" value="1"/>
</dbReference>
<evidence type="ECO:0000256" key="4">
    <source>
        <dbReference type="ARBA" id="ARBA00035206"/>
    </source>
</evidence>
<dbReference type="EMBL" id="DSBX01000302">
    <property type="protein sequence ID" value="HDR00180.1"/>
    <property type="molecule type" value="Genomic_DNA"/>
</dbReference>
<dbReference type="AlphaFoldDB" id="A0A7V0T6N7"/>
<dbReference type="NCBIfam" id="TIGR01079">
    <property type="entry name" value="rplX_bact"/>
    <property type="match status" value="1"/>
</dbReference>
<name>A0A7V0T6N7_UNCW3</name>
<dbReference type="InterPro" id="IPR005825">
    <property type="entry name" value="Ribosomal_uL24_CS"/>
</dbReference>